<dbReference type="AlphaFoldDB" id="A0AAV5L445"/>
<dbReference type="EMBL" id="BPVZ01000092">
    <property type="protein sequence ID" value="GKV31719.1"/>
    <property type="molecule type" value="Genomic_DNA"/>
</dbReference>
<name>A0AAV5L445_9ROSI</name>
<dbReference type="PANTHER" id="PTHR35751">
    <property type="match status" value="1"/>
</dbReference>
<protein>
    <submittedName>
        <fullName evidence="1">Uncharacterized protein</fullName>
    </submittedName>
</protein>
<dbReference type="PANTHER" id="PTHR35751:SF3">
    <property type="entry name" value="OS06G0530200 PROTEIN"/>
    <property type="match status" value="1"/>
</dbReference>
<accession>A0AAV5L445</accession>
<sequence length="157" mass="17235">MSGWFQFCGEPVSSLSSIGSQPQTASEADLTYFSSLKASPATVGGKASLQPKRTPVSSDEIEAILFASEVKNPALPSCYPTGAFVSSAGTADDSCSMFLLISWCVNPFLHYGVFCLHDPRRVELGIKSQETAVWILRRKDDLHRRFCPMIWDLKRGP</sequence>
<comment type="caution">
    <text evidence="1">The sequence shown here is derived from an EMBL/GenBank/DDBJ whole genome shotgun (WGS) entry which is preliminary data.</text>
</comment>
<proteinExistence type="predicted"/>
<organism evidence="1 2">
    <name type="scientific">Rubroshorea leprosula</name>
    <dbReference type="NCBI Taxonomy" id="152421"/>
    <lineage>
        <taxon>Eukaryota</taxon>
        <taxon>Viridiplantae</taxon>
        <taxon>Streptophyta</taxon>
        <taxon>Embryophyta</taxon>
        <taxon>Tracheophyta</taxon>
        <taxon>Spermatophyta</taxon>
        <taxon>Magnoliopsida</taxon>
        <taxon>eudicotyledons</taxon>
        <taxon>Gunneridae</taxon>
        <taxon>Pentapetalae</taxon>
        <taxon>rosids</taxon>
        <taxon>malvids</taxon>
        <taxon>Malvales</taxon>
        <taxon>Dipterocarpaceae</taxon>
        <taxon>Rubroshorea</taxon>
    </lineage>
</organism>
<evidence type="ECO:0000313" key="2">
    <source>
        <dbReference type="Proteomes" id="UP001054252"/>
    </source>
</evidence>
<gene>
    <name evidence="1" type="ORF">SLEP1_g40388</name>
</gene>
<dbReference type="Proteomes" id="UP001054252">
    <property type="component" value="Unassembled WGS sequence"/>
</dbReference>
<keyword evidence="2" id="KW-1185">Reference proteome</keyword>
<evidence type="ECO:0000313" key="1">
    <source>
        <dbReference type="EMBL" id="GKV31719.1"/>
    </source>
</evidence>
<reference evidence="1 2" key="1">
    <citation type="journal article" date="2021" name="Commun. Biol.">
        <title>The genome of Shorea leprosula (Dipterocarpaceae) highlights the ecological relevance of drought in aseasonal tropical rainforests.</title>
        <authorList>
            <person name="Ng K.K.S."/>
            <person name="Kobayashi M.J."/>
            <person name="Fawcett J.A."/>
            <person name="Hatakeyama M."/>
            <person name="Paape T."/>
            <person name="Ng C.H."/>
            <person name="Ang C.C."/>
            <person name="Tnah L.H."/>
            <person name="Lee C.T."/>
            <person name="Nishiyama T."/>
            <person name="Sese J."/>
            <person name="O'Brien M.J."/>
            <person name="Copetti D."/>
            <person name="Mohd Noor M.I."/>
            <person name="Ong R.C."/>
            <person name="Putra M."/>
            <person name="Sireger I.Z."/>
            <person name="Indrioko S."/>
            <person name="Kosugi Y."/>
            <person name="Izuno A."/>
            <person name="Isagi Y."/>
            <person name="Lee S.L."/>
            <person name="Shimizu K.K."/>
        </authorList>
    </citation>
    <scope>NUCLEOTIDE SEQUENCE [LARGE SCALE GENOMIC DNA]</scope>
    <source>
        <strain evidence="1">214</strain>
    </source>
</reference>